<comment type="cofactor">
    <cofactor evidence="8">
        <name>tungstopterin</name>
        <dbReference type="ChEBI" id="CHEBI:30402"/>
    </cofactor>
</comment>
<evidence type="ECO:0000256" key="6">
    <source>
        <dbReference type="ARBA" id="ARBA00023004"/>
    </source>
</evidence>
<keyword evidence="11" id="KW-1185">Reference proteome</keyword>
<sequence length="671" mass="74377">MIEMDGYVGKILKIDLGNGTTEELNTEDYVPELIGGFGVGLKLVWDNINEETTEYDPENPLVFCTGPAAGTPAPSSGRGEFVGLSPKGYPEPWVAHSGIGGDLAWKMKSIGYDAVMVTGKADEPVYLVLSEDEVEIKDASNMWGLTTLKAQDMLLDKHGDDAGVMTIGPAGENLVRWSVIESHTENAAGHGGMGALMGSKNLKAYVFKPGTTEIGVAKPDKLIEEAKKITEEMENGTCIGWPLDPQKPLINEGWNGRYTKRTQGGCTSCCDCASPQTYFEDVPQHYTGSDSISGVMHCVGSCSPFMTNNKWSGKWQEVSFEINKLTDMIGIDQWEAFAGIAWFIQNAYKEGEITELMGHELDLNEDGPAVGPDTESNAGMDPGFAVEFLKKVAYREGEDGDLFAEGARRVAEELGIQEIAKKTHGKHGYPPHWDGRYLHFICAPLWVVNGLIWAFAARDPCSVGTHGFGQSLHRAVKQWGGGPIDYEDLFSMGKEVYGTKYAATGWKKPENLYRDKEIPAIWHEHTGMMKCSIPVCDWVYPMTWSTETESKAGDYEAEVRLFNAIVGTDWSYEKLQTAAERVVNLRRSIHVLQGRTRENDECVIDYFQQPDMWPDDNCPDTINPSKFRTAMDRYYEKRGWDKETGWPTKTKLEELGLNDVADGLEAANKLP</sequence>
<evidence type="ECO:0000256" key="5">
    <source>
        <dbReference type="ARBA" id="ARBA00023002"/>
    </source>
</evidence>
<dbReference type="Gene3D" id="1.10.569.10">
    <property type="entry name" value="Aldehyde Ferredoxin Oxidoreductase Protein, subunit A, domain 2"/>
    <property type="match status" value="1"/>
</dbReference>
<feature type="domain" description="Aldehyde ferredoxin oxidoreductase N-terminal" evidence="9">
    <location>
        <begin position="7"/>
        <end position="211"/>
    </location>
</feature>
<dbReference type="SUPFAM" id="SSF56228">
    <property type="entry name" value="Aldehyde ferredoxin oxidoreductase, N-terminal domain"/>
    <property type="match status" value="1"/>
</dbReference>
<evidence type="ECO:0000313" key="10">
    <source>
        <dbReference type="EMBL" id="OKY78690.1"/>
    </source>
</evidence>
<dbReference type="EMBL" id="MSDW01000001">
    <property type="protein sequence ID" value="OKY78690.1"/>
    <property type="molecule type" value="Genomic_DNA"/>
</dbReference>
<evidence type="ECO:0000256" key="4">
    <source>
        <dbReference type="ARBA" id="ARBA00022723"/>
    </source>
</evidence>
<dbReference type="GO" id="GO:0046872">
    <property type="term" value="F:metal ion binding"/>
    <property type="evidence" value="ECO:0007669"/>
    <property type="project" value="UniProtKB-KW"/>
</dbReference>
<evidence type="ECO:0000256" key="8">
    <source>
        <dbReference type="ARBA" id="ARBA00049934"/>
    </source>
</evidence>
<dbReference type="InterPro" id="IPR036503">
    <property type="entry name" value="Ald_Fedxn_OxRdtase_N_sf"/>
</dbReference>
<dbReference type="Gene3D" id="1.10.599.10">
    <property type="entry name" value="Aldehyde Ferredoxin Oxidoreductase Protein, subunit A, domain 3"/>
    <property type="match status" value="1"/>
</dbReference>
<dbReference type="STRING" id="1903181.BTN85_1187"/>
<keyword evidence="7" id="KW-0411">Iron-sulfur</keyword>
<dbReference type="InterPro" id="IPR036021">
    <property type="entry name" value="Tungsten_al_ferr_oxy-like_C"/>
</dbReference>
<comment type="cofactor">
    <cofactor evidence="1">
        <name>[4Fe-4S] cluster</name>
        <dbReference type="ChEBI" id="CHEBI:49883"/>
    </cofactor>
</comment>
<keyword evidence="5" id="KW-0560">Oxidoreductase</keyword>
<comment type="caution">
    <text evidence="10">The sequence shown here is derived from an EMBL/GenBank/DDBJ whole genome shotgun (WGS) entry which is preliminary data.</text>
</comment>
<comment type="similarity">
    <text evidence="2">Belongs to the AOR/FOR family.</text>
</comment>
<protein>
    <submittedName>
        <fullName evidence="10">Aldehyde:ferredoxin oxidoreductase</fullName>
    </submittedName>
</protein>
<keyword evidence="4" id="KW-0479">Metal-binding</keyword>
<name>A0A1Q6DWC6_METT1</name>
<proteinExistence type="inferred from homology"/>
<dbReference type="GO" id="GO:0016625">
    <property type="term" value="F:oxidoreductase activity, acting on the aldehyde or oxo group of donors, iron-sulfur protein as acceptor"/>
    <property type="evidence" value="ECO:0007669"/>
    <property type="project" value="InterPro"/>
</dbReference>
<keyword evidence="6" id="KW-0408">Iron</keyword>
<dbReference type="InterPro" id="IPR013984">
    <property type="entry name" value="Ald_Fedxn_OxRdtase_dom2"/>
</dbReference>
<dbReference type="PANTHER" id="PTHR30038">
    <property type="entry name" value="ALDEHYDE FERREDOXIN OXIDOREDUCTASE"/>
    <property type="match status" value="1"/>
</dbReference>
<evidence type="ECO:0000313" key="11">
    <source>
        <dbReference type="Proteomes" id="UP000185744"/>
    </source>
</evidence>
<gene>
    <name evidence="10" type="ORF">BTN85_1187</name>
</gene>
<evidence type="ECO:0000259" key="9">
    <source>
        <dbReference type="SMART" id="SM00790"/>
    </source>
</evidence>
<reference evidence="10" key="1">
    <citation type="submission" date="2016-12" db="EMBL/GenBank/DDBJ databases">
        <title>Discovery of methanogenic haloarchaea.</title>
        <authorList>
            <person name="Sorokin D.Y."/>
            <person name="Makarova K.S."/>
            <person name="Abbas B."/>
            <person name="Ferrer M."/>
            <person name="Golyshin P.N."/>
        </authorList>
    </citation>
    <scope>NUCLEOTIDE SEQUENCE [LARGE SCALE GENOMIC DNA]</scope>
    <source>
        <strain evidence="10">HMET1</strain>
    </source>
</reference>
<evidence type="ECO:0000256" key="7">
    <source>
        <dbReference type="ARBA" id="ARBA00023014"/>
    </source>
</evidence>
<dbReference type="Pfam" id="PF01314">
    <property type="entry name" value="AFOR_C"/>
    <property type="match status" value="1"/>
</dbReference>
<dbReference type="GO" id="GO:0009055">
    <property type="term" value="F:electron transfer activity"/>
    <property type="evidence" value="ECO:0007669"/>
    <property type="project" value="InterPro"/>
</dbReference>
<dbReference type="SMART" id="SM00790">
    <property type="entry name" value="AFOR_N"/>
    <property type="match status" value="1"/>
</dbReference>
<evidence type="ECO:0000256" key="1">
    <source>
        <dbReference type="ARBA" id="ARBA00001966"/>
    </source>
</evidence>
<dbReference type="InterPro" id="IPR013983">
    <property type="entry name" value="Ald_Fedxn_OxRdtase_N"/>
</dbReference>
<dbReference type="SUPFAM" id="SSF48310">
    <property type="entry name" value="Aldehyde ferredoxin oxidoreductase, C-terminal domains"/>
    <property type="match status" value="1"/>
</dbReference>
<dbReference type="InterPro" id="IPR051919">
    <property type="entry name" value="W-dependent_AOR"/>
</dbReference>
<dbReference type="Gene3D" id="3.60.9.10">
    <property type="entry name" value="Aldehyde ferredoxin oxidoreductase, N-terminal domain"/>
    <property type="match status" value="1"/>
</dbReference>
<dbReference type="GO" id="GO:0051539">
    <property type="term" value="F:4 iron, 4 sulfur cluster binding"/>
    <property type="evidence" value="ECO:0007669"/>
    <property type="project" value="UniProtKB-KW"/>
</dbReference>
<accession>A0A1Q6DWC6</accession>
<dbReference type="Proteomes" id="UP000185744">
    <property type="component" value="Unassembled WGS sequence"/>
</dbReference>
<dbReference type="InterPro" id="IPR013985">
    <property type="entry name" value="Ald_Fedxn_OxRdtase_dom3"/>
</dbReference>
<evidence type="ECO:0000256" key="2">
    <source>
        <dbReference type="ARBA" id="ARBA00011032"/>
    </source>
</evidence>
<organism evidence="10 11">
    <name type="scientific">Methanohalarchaeum thermophilum</name>
    <dbReference type="NCBI Taxonomy" id="1903181"/>
    <lineage>
        <taxon>Archaea</taxon>
        <taxon>Methanobacteriati</taxon>
        <taxon>Methanobacteriota</taxon>
        <taxon>Methanonatronarchaeia</taxon>
        <taxon>Methanonatronarchaeales</taxon>
        <taxon>Methanonatronarchaeaceae</taxon>
        <taxon>Candidatus Methanohalarchaeum</taxon>
    </lineage>
</organism>
<dbReference type="PANTHER" id="PTHR30038:SF0">
    <property type="entry name" value="TUNGSTEN-CONTAINING ALDEHYDE FERREDOXIN OXIDOREDUCTASE"/>
    <property type="match status" value="1"/>
</dbReference>
<dbReference type="AlphaFoldDB" id="A0A1Q6DWC6"/>
<evidence type="ECO:0000256" key="3">
    <source>
        <dbReference type="ARBA" id="ARBA00022485"/>
    </source>
</evidence>
<keyword evidence="3" id="KW-0004">4Fe-4S</keyword>
<dbReference type="InterPro" id="IPR001203">
    <property type="entry name" value="OxRdtase_Ald_Fedxn_C"/>
</dbReference>
<dbReference type="Pfam" id="PF02730">
    <property type="entry name" value="AFOR_N"/>
    <property type="match status" value="1"/>
</dbReference>
<dbReference type="InParanoid" id="A0A1Q6DWC6"/>